<name>A0A1V2H8J2_9PROT</name>
<dbReference type="EMBL" id="MLCO01000016">
    <property type="protein sequence ID" value="ONG58669.1"/>
    <property type="molecule type" value="Genomic_DNA"/>
</dbReference>
<dbReference type="InterPro" id="IPR042100">
    <property type="entry name" value="Bug_dom1"/>
</dbReference>
<dbReference type="Gene3D" id="3.40.190.10">
    <property type="entry name" value="Periplasmic binding protein-like II"/>
    <property type="match status" value="1"/>
</dbReference>
<comment type="caution">
    <text evidence="2">The sequence shown here is derived from an EMBL/GenBank/DDBJ whole genome shotgun (WGS) entry which is preliminary data.</text>
</comment>
<dbReference type="RefSeq" id="WP_076955799.1">
    <property type="nucleotide sequence ID" value="NZ_MLCO01000016.1"/>
</dbReference>
<reference evidence="2 3" key="1">
    <citation type="submission" date="2016-10" db="EMBL/GenBank/DDBJ databases">
        <title>Draft Genome sequence of Roseomonas sp. strain M3.</title>
        <authorList>
            <person name="Subhash Y."/>
            <person name="Lee S."/>
        </authorList>
    </citation>
    <scope>NUCLEOTIDE SEQUENCE [LARGE SCALE GENOMIC DNA]</scope>
    <source>
        <strain evidence="2 3">M3</strain>
    </source>
</reference>
<dbReference type="Gene3D" id="3.40.190.150">
    <property type="entry name" value="Bordetella uptake gene, domain 1"/>
    <property type="match status" value="1"/>
</dbReference>
<evidence type="ECO:0000313" key="2">
    <source>
        <dbReference type="EMBL" id="ONG58669.1"/>
    </source>
</evidence>
<dbReference type="CDD" id="cd13578">
    <property type="entry name" value="PBP2_Bug27"/>
    <property type="match status" value="1"/>
</dbReference>
<comment type="similarity">
    <text evidence="1">Belongs to the UPF0065 (bug) family.</text>
</comment>
<dbReference type="OrthoDB" id="7250553at2"/>
<dbReference type="SUPFAM" id="SSF53850">
    <property type="entry name" value="Periplasmic binding protein-like II"/>
    <property type="match status" value="1"/>
</dbReference>
<keyword evidence="3" id="KW-1185">Reference proteome</keyword>
<accession>A0A1V2H8J2</accession>
<dbReference type="PIRSF" id="PIRSF017082">
    <property type="entry name" value="YflP"/>
    <property type="match status" value="1"/>
</dbReference>
<dbReference type="Pfam" id="PF03401">
    <property type="entry name" value="TctC"/>
    <property type="match status" value="1"/>
</dbReference>
<dbReference type="Proteomes" id="UP000188879">
    <property type="component" value="Unassembled WGS sequence"/>
</dbReference>
<sequence>MIDRRTLLGAGLGGLALPLARPGLLSAQEAWPSKPIRIVVGFAAGGATDISTRVMQPRLTALLGQPVLIENRPGAGGNLATEIVVRSPPDGATFLMGTIGALAINPSLYASMPFDPQADLTPIAMSGNVLNVLVVPVDRPWKSLADLIAAAKAAPETITYGSSGIGGAGHLAGALLDQMAGVKTVHVPYRGGGPMMTDLMSGKVDYAFSTAPTALPQVQAGRLRLLAVPTAQRIKARPDVPTVAESLPGYEVQNWYALVGPKGLPPAIVTRMNGVMREALADPDVSAALEGQGVEPLLSTPAELASFIRIETEKWAPIVRATGAKVE</sequence>
<proteinExistence type="inferred from homology"/>
<organism evidence="2 3">
    <name type="scientific">Teichococcus deserti</name>
    <dbReference type="NCBI Taxonomy" id="1817963"/>
    <lineage>
        <taxon>Bacteria</taxon>
        <taxon>Pseudomonadati</taxon>
        <taxon>Pseudomonadota</taxon>
        <taxon>Alphaproteobacteria</taxon>
        <taxon>Acetobacterales</taxon>
        <taxon>Roseomonadaceae</taxon>
        <taxon>Roseomonas</taxon>
    </lineage>
</organism>
<evidence type="ECO:0008006" key="4">
    <source>
        <dbReference type="Google" id="ProtNLM"/>
    </source>
</evidence>
<dbReference type="PANTHER" id="PTHR42928:SF5">
    <property type="entry name" value="BLR1237 PROTEIN"/>
    <property type="match status" value="1"/>
</dbReference>
<dbReference type="AlphaFoldDB" id="A0A1V2H8J2"/>
<protein>
    <recommendedName>
        <fullName evidence="4">Tripartite tricarboxylate transporter substrate binding protein</fullName>
    </recommendedName>
</protein>
<dbReference type="PANTHER" id="PTHR42928">
    <property type="entry name" value="TRICARBOXYLATE-BINDING PROTEIN"/>
    <property type="match status" value="1"/>
</dbReference>
<dbReference type="InterPro" id="IPR005064">
    <property type="entry name" value="BUG"/>
</dbReference>
<evidence type="ECO:0000313" key="3">
    <source>
        <dbReference type="Proteomes" id="UP000188879"/>
    </source>
</evidence>
<gene>
    <name evidence="2" type="ORF">BKE38_02490</name>
</gene>
<evidence type="ECO:0000256" key="1">
    <source>
        <dbReference type="ARBA" id="ARBA00006987"/>
    </source>
</evidence>